<protein>
    <submittedName>
        <fullName evidence="1">Uncharacterized protein</fullName>
    </submittedName>
</protein>
<evidence type="ECO:0000313" key="2">
    <source>
        <dbReference type="Proteomes" id="UP000324800"/>
    </source>
</evidence>
<dbReference type="Proteomes" id="UP000324800">
    <property type="component" value="Unassembled WGS sequence"/>
</dbReference>
<dbReference type="AlphaFoldDB" id="A0A5J4UK01"/>
<name>A0A5J4UK01_9EUKA</name>
<sequence>SEIMKKAEYEMYERMRDQMDPHWRETAQKINQMVQKGS</sequence>
<accession>A0A5J4UK01</accession>
<comment type="caution">
    <text evidence="1">The sequence shown here is derived from an EMBL/GenBank/DDBJ whole genome shotgun (WGS) entry which is preliminary data.</text>
</comment>
<reference evidence="1 2" key="1">
    <citation type="submission" date="2019-03" db="EMBL/GenBank/DDBJ databases">
        <title>Single cell metagenomics reveals metabolic interactions within the superorganism composed of flagellate Streblomastix strix and complex community of Bacteroidetes bacteria on its surface.</title>
        <authorList>
            <person name="Treitli S.C."/>
            <person name="Kolisko M."/>
            <person name="Husnik F."/>
            <person name="Keeling P."/>
            <person name="Hampl V."/>
        </authorList>
    </citation>
    <scope>NUCLEOTIDE SEQUENCE [LARGE SCALE GENOMIC DNA]</scope>
    <source>
        <strain evidence="1">ST1C</strain>
    </source>
</reference>
<organism evidence="1 2">
    <name type="scientific">Streblomastix strix</name>
    <dbReference type="NCBI Taxonomy" id="222440"/>
    <lineage>
        <taxon>Eukaryota</taxon>
        <taxon>Metamonada</taxon>
        <taxon>Preaxostyla</taxon>
        <taxon>Oxymonadida</taxon>
        <taxon>Streblomastigidae</taxon>
        <taxon>Streblomastix</taxon>
    </lineage>
</organism>
<dbReference type="EMBL" id="SNRW01015110">
    <property type="protein sequence ID" value="KAA6370737.1"/>
    <property type="molecule type" value="Genomic_DNA"/>
</dbReference>
<gene>
    <name evidence="1" type="ORF">EZS28_033735</name>
</gene>
<feature type="non-terminal residue" evidence="1">
    <location>
        <position position="1"/>
    </location>
</feature>
<proteinExistence type="predicted"/>
<evidence type="ECO:0000313" key="1">
    <source>
        <dbReference type="EMBL" id="KAA6370737.1"/>
    </source>
</evidence>